<sequence>MLNVMCDGVFASSIAMIILSTTIFSLQNVKFPVMRRQLYIDLLIALWLLPTANAADFEFPDITLTNAAFGSCHNRKYAANAQKTWSSIRAEKPQIFFWTGDSVYTKGRSEASLEALQYEYEQMKTNATLGYSDFHPPLGIYGTWDDHDYGGNDAGRELPNRRERANLFWDFLGHKMIENRDGVYSSLTIGSAPRKVKILFLDTRWHRQQHCIPSVAMKVPLGSGFACLTRWFAAGLFPSLCPSQSTLLGEEQWQWLVQETEASDSALTLIISSIQVLSTNPMMEGWGHFPSERDRLFRLISQMSHKTAVYILSGDVHHGEILDPMAMKEDTFLEVTSSGLTHDCASPFYGGLCKPLLNTFSSHRHNNITNYYIGINYGVIHIDWDNSIVEIKVRNQYGQTVLSTGQRTLQTPHPTWSEDELRTINTTMDGHLLPWLKMAFTTILVVVAIRFVSSRRLLG</sequence>
<dbReference type="GO" id="GO:0004035">
    <property type="term" value="F:alkaline phosphatase activity"/>
    <property type="evidence" value="ECO:0007669"/>
    <property type="project" value="UniProtKB-EC"/>
</dbReference>
<name>A0A1Z5JEI0_FISSO</name>
<dbReference type="CDD" id="cd07389">
    <property type="entry name" value="MPP_PhoD"/>
    <property type="match status" value="1"/>
</dbReference>
<dbReference type="SUPFAM" id="SSF56300">
    <property type="entry name" value="Metallo-dependent phosphatases"/>
    <property type="match status" value="1"/>
</dbReference>
<dbReference type="AlphaFoldDB" id="A0A1Z5JEI0"/>
<reference evidence="3 4" key="1">
    <citation type="journal article" date="2015" name="Plant Cell">
        <title>Oil accumulation by the oleaginous diatom Fistulifera solaris as revealed by the genome and transcriptome.</title>
        <authorList>
            <person name="Tanaka T."/>
            <person name="Maeda Y."/>
            <person name="Veluchamy A."/>
            <person name="Tanaka M."/>
            <person name="Abida H."/>
            <person name="Marechal E."/>
            <person name="Bowler C."/>
            <person name="Muto M."/>
            <person name="Sunaga Y."/>
            <person name="Tanaka M."/>
            <person name="Yoshino T."/>
            <person name="Taniguchi T."/>
            <person name="Fukuda Y."/>
            <person name="Nemoto M."/>
            <person name="Matsumoto M."/>
            <person name="Wong P.S."/>
            <person name="Aburatani S."/>
            <person name="Fujibuchi W."/>
        </authorList>
    </citation>
    <scope>NUCLEOTIDE SEQUENCE [LARGE SCALE GENOMIC DNA]</scope>
    <source>
        <strain evidence="3 4">JPCC DA0580</strain>
    </source>
</reference>
<gene>
    <name evidence="3" type="ORF">FisN_1Hh234</name>
</gene>
<feature type="transmembrane region" description="Helical" evidence="1">
    <location>
        <begin position="432"/>
        <end position="452"/>
    </location>
</feature>
<dbReference type="InParanoid" id="A0A1Z5JEI0"/>
<dbReference type="PANTHER" id="PTHR33987">
    <property type="entry name" value="CALCINEURIN-LIKE METALLO-PHOSPHOESTERASE SUPERFAMILY PROTEIN"/>
    <property type="match status" value="1"/>
</dbReference>
<keyword evidence="3" id="KW-0378">Hydrolase</keyword>
<keyword evidence="1" id="KW-0472">Membrane</keyword>
<dbReference type="Gene3D" id="3.60.21.70">
    <property type="entry name" value="PhoD-like phosphatase"/>
    <property type="match status" value="1"/>
</dbReference>
<dbReference type="InterPro" id="IPR038607">
    <property type="entry name" value="PhoD-like_sf"/>
</dbReference>
<dbReference type="Pfam" id="PF09423">
    <property type="entry name" value="PhoD"/>
    <property type="match status" value="1"/>
</dbReference>
<dbReference type="Proteomes" id="UP000198406">
    <property type="component" value="Unassembled WGS sequence"/>
</dbReference>
<comment type="caution">
    <text evidence="3">The sequence shown here is derived from an EMBL/GenBank/DDBJ whole genome shotgun (WGS) entry which is preliminary data.</text>
</comment>
<dbReference type="EC" id="3.1.3.1" evidence="3"/>
<keyword evidence="1" id="KW-1133">Transmembrane helix</keyword>
<evidence type="ECO:0000313" key="4">
    <source>
        <dbReference type="Proteomes" id="UP000198406"/>
    </source>
</evidence>
<feature type="domain" description="PhoD-like phosphatase metallophosphatase" evidence="2">
    <location>
        <begin position="70"/>
        <end position="349"/>
    </location>
</feature>
<feature type="transmembrane region" description="Helical" evidence="1">
    <location>
        <begin position="6"/>
        <end position="26"/>
    </location>
</feature>
<dbReference type="EMBL" id="BDSP01000050">
    <property type="protein sequence ID" value="GAX12302.1"/>
    <property type="molecule type" value="Genomic_DNA"/>
</dbReference>
<dbReference type="OrthoDB" id="10266805at2759"/>
<dbReference type="InterPro" id="IPR029052">
    <property type="entry name" value="Metallo-depent_PP-like"/>
</dbReference>
<protein>
    <submittedName>
        <fullName evidence="3">Alkaline phosphatase D</fullName>
        <ecNumber evidence="3">3.1.3.1</ecNumber>
    </submittedName>
</protein>
<dbReference type="InterPro" id="IPR018946">
    <property type="entry name" value="PhoD-like_MPP"/>
</dbReference>
<keyword evidence="1" id="KW-0812">Transmembrane</keyword>
<evidence type="ECO:0000313" key="3">
    <source>
        <dbReference type="EMBL" id="GAX12302.1"/>
    </source>
</evidence>
<dbReference type="FunCoup" id="A0A1Z5JEI0">
    <property type="interactions" value="96"/>
</dbReference>
<keyword evidence="4" id="KW-1185">Reference proteome</keyword>
<accession>A0A1Z5JEI0</accession>
<organism evidence="3 4">
    <name type="scientific">Fistulifera solaris</name>
    <name type="common">Oleaginous diatom</name>
    <dbReference type="NCBI Taxonomy" id="1519565"/>
    <lineage>
        <taxon>Eukaryota</taxon>
        <taxon>Sar</taxon>
        <taxon>Stramenopiles</taxon>
        <taxon>Ochrophyta</taxon>
        <taxon>Bacillariophyta</taxon>
        <taxon>Bacillariophyceae</taxon>
        <taxon>Bacillariophycidae</taxon>
        <taxon>Naviculales</taxon>
        <taxon>Naviculaceae</taxon>
        <taxon>Fistulifera</taxon>
    </lineage>
</organism>
<proteinExistence type="predicted"/>
<evidence type="ECO:0000259" key="2">
    <source>
        <dbReference type="Pfam" id="PF09423"/>
    </source>
</evidence>
<dbReference type="PANTHER" id="PTHR33987:SF1">
    <property type="entry name" value="CALCINEURIN-LIKE METALLO-PHOSPHOESTERASE SUPERFAMILY PROTEIN"/>
    <property type="match status" value="1"/>
</dbReference>
<evidence type="ECO:0000256" key="1">
    <source>
        <dbReference type="SAM" id="Phobius"/>
    </source>
</evidence>